<gene>
    <name evidence="1" type="ORF">LCGC14_1883590</name>
</gene>
<organism evidence="1">
    <name type="scientific">marine sediment metagenome</name>
    <dbReference type="NCBI Taxonomy" id="412755"/>
    <lineage>
        <taxon>unclassified sequences</taxon>
        <taxon>metagenomes</taxon>
        <taxon>ecological metagenomes</taxon>
    </lineage>
</organism>
<dbReference type="AlphaFoldDB" id="A0A0F9GPV9"/>
<evidence type="ECO:0008006" key="2">
    <source>
        <dbReference type="Google" id="ProtNLM"/>
    </source>
</evidence>
<protein>
    <recommendedName>
        <fullName evidence="2">Lipoprotein</fullName>
    </recommendedName>
</protein>
<proteinExistence type="predicted"/>
<dbReference type="PROSITE" id="PS51257">
    <property type="entry name" value="PROKAR_LIPOPROTEIN"/>
    <property type="match status" value="1"/>
</dbReference>
<accession>A0A0F9GPV9</accession>
<sequence length="55" mass="6312">MKKLFVMLTVLAFFFFVGLIGCSNPVVDESIDPCRYYDRHNNCIDTLPGDTLLIR</sequence>
<dbReference type="EMBL" id="LAZR01019432">
    <property type="protein sequence ID" value="KKL92551.1"/>
    <property type="molecule type" value="Genomic_DNA"/>
</dbReference>
<name>A0A0F9GPV9_9ZZZZ</name>
<evidence type="ECO:0000313" key="1">
    <source>
        <dbReference type="EMBL" id="KKL92551.1"/>
    </source>
</evidence>
<comment type="caution">
    <text evidence="1">The sequence shown here is derived from an EMBL/GenBank/DDBJ whole genome shotgun (WGS) entry which is preliminary data.</text>
</comment>
<reference evidence="1" key="1">
    <citation type="journal article" date="2015" name="Nature">
        <title>Complex archaea that bridge the gap between prokaryotes and eukaryotes.</title>
        <authorList>
            <person name="Spang A."/>
            <person name="Saw J.H."/>
            <person name="Jorgensen S.L."/>
            <person name="Zaremba-Niedzwiedzka K."/>
            <person name="Martijn J."/>
            <person name="Lind A.E."/>
            <person name="van Eijk R."/>
            <person name="Schleper C."/>
            <person name="Guy L."/>
            <person name="Ettema T.J."/>
        </authorList>
    </citation>
    <scope>NUCLEOTIDE SEQUENCE</scope>
</reference>